<keyword evidence="1" id="KW-0347">Helicase</keyword>
<dbReference type="GO" id="GO:0006281">
    <property type="term" value="P:DNA repair"/>
    <property type="evidence" value="ECO:0007669"/>
    <property type="project" value="UniProtKB-KW"/>
</dbReference>
<evidence type="ECO:0000259" key="4">
    <source>
        <dbReference type="Pfam" id="PF21530"/>
    </source>
</evidence>
<comment type="similarity">
    <text evidence="1">Belongs to the helicase family.</text>
</comment>
<evidence type="ECO:0000259" key="2">
    <source>
        <dbReference type="Pfam" id="PF05970"/>
    </source>
</evidence>
<feature type="domain" description="Helitron helicase-like" evidence="3">
    <location>
        <begin position="248"/>
        <end position="425"/>
    </location>
</feature>
<dbReference type="Proteomes" id="UP000008827">
    <property type="component" value="Chromosome 15"/>
</dbReference>
<evidence type="ECO:0000259" key="3">
    <source>
        <dbReference type="Pfam" id="PF14214"/>
    </source>
</evidence>
<keyword evidence="1" id="KW-0233">DNA recombination</keyword>
<reference evidence="5" key="3">
    <citation type="submission" date="2018-07" db="EMBL/GenBank/DDBJ databases">
        <title>WGS assembly of Glycine max.</title>
        <authorList>
            <person name="Schmutz J."/>
            <person name="Cannon S."/>
            <person name="Schlueter J."/>
            <person name="Ma J."/>
            <person name="Mitros T."/>
            <person name="Nelson W."/>
            <person name="Hyten D."/>
            <person name="Song Q."/>
            <person name="Thelen J."/>
            <person name="Cheng J."/>
            <person name="Xu D."/>
            <person name="Hellsten U."/>
            <person name="May G."/>
            <person name="Yu Y."/>
            <person name="Sakurai T."/>
            <person name="Umezawa T."/>
            <person name="Bhattacharyya M."/>
            <person name="Sandhu D."/>
            <person name="Valliyodan B."/>
            <person name="Lindquist E."/>
            <person name="Peto M."/>
            <person name="Grant D."/>
            <person name="Shu S."/>
            <person name="Goodstein D."/>
            <person name="Barry K."/>
            <person name="Futrell-Griggs M."/>
            <person name="Abernathy B."/>
            <person name="Du J."/>
            <person name="Tian Z."/>
            <person name="Zhu L."/>
            <person name="Gill N."/>
            <person name="Joshi T."/>
            <person name="Libault M."/>
            <person name="Sethuraman A."/>
            <person name="Zhang X."/>
            <person name="Shinozaki K."/>
            <person name="Nguyen H."/>
            <person name="Wing R."/>
            <person name="Cregan P."/>
            <person name="Specht J."/>
            <person name="Grimwood J."/>
            <person name="Rokhsar D."/>
            <person name="Stacey G."/>
            <person name="Shoemaker R."/>
            <person name="Jackson S."/>
        </authorList>
    </citation>
    <scope>NUCLEOTIDE SEQUENCE</scope>
    <source>
        <tissue evidence="5">Callus</tissue>
    </source>
</reference>
<keyword evidence="7" id="KW-1185">Reference proteome</keyword>
<gene>
    <name evidence="5" type="ORF">GLYMA_15G206700</name>
</gene>
<dbReference type="InterPro" id="IPR049163">
    <property type="entry name" value="Pif1-like_2B_dom"/>
</dbReference>
<reference evidence="5 6" key="1">
    <citation type="journal article" date="2010" name="Nature">
        <title>Genome sequence of the palaeopolyploid soybean.</title>
        <authorList>
            <person name="Schmutz J."/>
            <person name="Cannon S.B."/>
            <person name="Schlueter J."/>
            <person name="Ma J."/>
            <person name="Mitros T."/>
            <person name="Nelson W."/>
            <person name="Hyten D.L."/>
            <person name="Song Q."/>
            <person name="Thelen J.J."/>
            <person name="Cheng J."/>
            <person name="Xu D."/>
            <person name="Hellsten U."/>
            <person name="May G.D."/>
            <person name="Yu Y."/>
            <person name="Sakurai T."/>
            <person name="Umezawa T."/>
            <person name="Bhattacharyya M.K."/>
            <person name="Sandhu D."/>
            <person name="Valliyodan B."/>
            <person name="Lindquist E."/>
            <person name="Peto M."/>
            <person name="Grant D."/>
            <person name="Shu S."/>
            <person name="Goodstein D."/>
            <person name="Barry K."/>
            <person name="Futrell-Griggs M."/>
            <person name="Abernathy B."/>
            <person name="Du J."/>
            <person name="Tian Z."/>
            <person name="Zhu L."/>
            <person name="Gill N."/>
            <person name="Joshi T."/>
            <person name="Libault M."/>
            <person name="Sethuraman A."/>
            <person name="Zhang X.-C."/>
            <person name="Shinozaki K."/>
            <person name="Nguyen H.T."/>
            <person name="Wing R.A."/>
            <person name="Cregan P."/>
            <person name="Specht J."/>
            <person name="Grimwood J."/>
            <person name="Rokhsar D."/>
            <person name="Stacey G."/>
            <person name="Shoemaker R.C."/>
            <person name="Jackson S.A."/>
        </authorList>
    </citation>
    <scope>NUCLEOTIDE SEQUENCE</scope>
    <source>
        <strain evidence="6">cv. Williams 82</strain>
        <tissue evidence="5">Callus</tissue>
    </source>
</reference>
<dbReference type="GO" id="GO:0006310">
    <property type="term" value="P:DNA recombination"/>
    <property type="evidence" value="ECO:0007669"/>
    <property type="project" value="UniProtKB-KW"/>
</dbReference>
<keyword evidence="1" id="KW-0227">DNA damage</keyword>
<dbReference type="EMBL" id="CM000848">
    <property type="protein sequence ID" value="KRH12944.1"/>
    <property type="molecule type" value="Genomic_DNA"/>
</dbReference>
<dbReference type="InParanoid" id="A0A0R0G3U0"/>
<dbReference type="InterPro" id="IPR027417">
    <property type="entry name" value="P-loop_NTPase"/>
</dbReference>
<evidence type="ECO:0000313" key="6">
    <source>
        <dbReference type="EnsemblPlants" id="KRH12944"/>
    </source>
</evidence>
<keyword evidence="1" id="KW-0234">DNA repair</keyword>
<dbReference type="PANTHER" id="PTHR10492">
    <property type="match status" value="1"/>
</dbReference>
<comment type="catalytic activity">
    <reaction evidence="1">
        <text>ATP + H2O = ADP + phosphate + H(+)</text>
        <dbReference type="Rhea" id="RHEA:13065"/>
        <dbReference type="ChEBI" id="CHEBI:15377"/>
        <dbReference type="ChEBI" id="CHEBI:15378"/>
        <dbReference type="ChEBI" id="CHEBI:30616"/>
        <dbReference type="ChEBI" id="CHEBI:43474"/>
        <dbReference type="ChEBI" id="CHEBI:456216"/>
        <dbReference type="EC" id="5.6.2.3"/>
    </reaction>
</comment>
<dbReference type="PANTHER" id="PTHR10492:SF78">
    <property type="entry name" value="ATP-DEPENDENT DNA HELICASE"/>
    <property type="match status" value="1"/>
</dbReference>
<dbReference type="GO" id="GO:0005524">
    <property type="term" value="F:ATP binding"/>
    <property type="evidence" value="ECO:0007669"/>
    <property type="project" value="UniProtKB-KW"/>
</dbReference>
<dbReference type="InterPro" id="IPR025476">
    <property type="entry name" value="Helitron_helicase-like"/>
</dbReference>
<dbReference type="GO" id="GO:0043139">
    <property type="term" value="F:5'-3' DNA helicase activity"/>
    <property type="evidence" value="ECO:0007669"/>
    <property type="project" value="UniProtKB-EC"/>
</dbReference>
<evidence type="ECO:0000256" key="1">
    <source>
        <dbReference type="RuleBase" id="RU363044"/>
    </source>
</evidence>
<reference evidence="6" key="2">
    <citation type="submission" date="2018-02" db="UniProtKB">
        <authorList>
            <consortium name="EnsemblPlants"/>
        </authorList>
    </citation>
    <scope>IDENTIFICATION</scope>
    <source>
        <strain evidence="6">Williams 82</strain>
    </source>
</reference>
<keyword evidence="1" id="KW-0547">Nucleotide-binding</keyword>
<evidence type="ECO:0000313" key="5">
    <source>
        <dbReference type="EMBL" id="KRH12944.1"/>
    </source>
</evidence>
<feature type="domain" description="DNA helicase Pif1-like DEAD-box helicase" evidence="2">
    <location>
        <begin position="868"/>
        <end position="1084"/>
    </location>
</feature>
<dbReference type="Gene3D" id="3.40.50.300">
    <property type="entry name" value="P-loop containing nucleotide triphosphate hydrolases"/>
    <property type="match status" value="1"/>
</dbReference>
<evidence type="ECO:0000313" key="7">
    <source>
        <dbReference type="Proteomes" id="UP000008827"/>
    </source>
</evidence>
<dbReference type="Pfam" id="PF14214">
    <property type="entry name" value="Helitron_like_N"/>
    <property type="match status" value="1"/>
</dbReference>
<comment type="cofactor">
    <cofactor evidence="1">
        <name>Mg(2+)</name>
        <dbReference type="ChEBI" id="CHEBI:18420"/>
    </cofactor>
</comment>
<organism evidence="5">
    <name type="scientific">Glycine max</name>
    <name type="common">Soybean</name>
    <name type="synonym">Glycine hispida</name>
    <dbReference type="NCBI Taxonomy" id="3847"/>
    <lineage>
        <taxon>Eukaryota</taxon>
        <taxon>Viridiplantae</taxon>
        <taxon>Streptophyta</taxon>
        <taxon>Embryophyta</taxon>
        <taxon>Tracheophyta</taxon>
        <taxon>Spermatophyta</taxon>
        <taxon>Magnoliopsida</taxon>
        <taxon>eudicotyledons</taxon>
        <taxon>Gunneridae</taxon>
        <taxon>Pentapetalae</taxon>
        <taxon>rosids</taxon>
        <taxon>fabids</taxon>
        <taxon>Fabales</taxon>
        <taxon>Fabaceae</taxon>
        <taxon>Papilionoideae</taxon>
        <taxon>50 kb inversion clade</taxon>
        <taxon>NPAAA clade</taxon>
        <taxon>indigoferoid/millettioid clade</taxon>
        <taxon>Phaseoleae</taxon>
        <taxon>Glycine</taxon>
        <taxon>Glycine subgen. Soja</taxon>
    </lineage>
</organism>
<dbReference type="Pfam" id="PF05970">
    <property type="entry name" value="PIF1"/>
    <property type="match status" value="1"/>
</dbReference>
<keyword evidence="1" id="KW-0067">ATP-binding</keyword>
<dbReference type="AlphaFoldDB" id="A0A0R0G3U0"/>
<name>A0A0R0G3U0_SOYBN</name>
<dbReference type="GO" id="GO:0016787">
    <property type="term" value="F:hydrolase activity"/>
    <property type="evidence" value="ECO:0007669"/>
    <property type="project" value="UniProtKB-KW"/>
</dbReference>
<proteinExistence type="inferred from homology"/>
<dbReference type="EnsemblPlants" id="KRH12944">
    <property type="protein sequence ID" value="KRH12944"/>
    <property type="gene ID" value="GLYMA_15G206700"/>
</dbReference>
<dbReference type="InterPro" id="IPR010285">
    <property type="entry name" value="DNA_helicase_pif1-like_DEAD"/>
</dbReference>
<dbReference type="Gramene" id="KRH12944">
    <property type="protein sequence ID" value="KRH12944"/>
    <property type="gene ID" value="GLYMA_15G206700"/>
</dbReference>
<protein>
    <recommendedName>
        <fullName evidence="1">ATP-dependent DNA helicase</fullName>
        <ecNumber evidence="1">5.6.2.3</ecNumber>
    </recommendedName>
</protein>
<dbReference type="OMA" id="TICGRIV"/>
<feature type="domain" description="DNA helicase Pif1-like 2B" evidence="4">
    <location>
        <begin position="1172"/>
        <end position="1218"/>
    </location>
</feature>
<accession>A0A0R0G3U0</accession>
<keyword evidence="1" id="KW-0378">Hydrolase</keyword>
<sequence length="1255" mass="144207">MWYNENISKRSNGSSPLFNLCCGKIELPLLQNPPKFLQQLLFEQNTAHAKNYQQNIRTYNMMFAFTFVGIKFDKTIGHSRGPPTIRIQEPKLAQLYIYETENEVQNRINTMSHYNEIEAHIVSNLQKMLDENNAHAKSFRMARDRLTNTQVHNVRLKLIAGQEKDGCTYNIPSVPEVVALIVGDIDANSNRDIIVETQNGQLQRIHELHCSYLALQYPLLFTCGEDGYRTDILHRDTLSGKRKKKESLQCRPNEGQTLLHSRKLFQQFVAEGYTMIESERLSYVRNNQKKLRVDKFCSLQQSFEAGNIEGLAQGKRIILPLTFVDSPRYMDQLYFDGIAICSHVGFPNLFITFTCNPNWPEIHRLLIPLNLTAIDRPEIISRIFKLKYEQMLSDLTKNHLLGKVVAYMYTVEFQKRGLPHVHLLLFLHANNKYPSPNDIDHIISVEIPSQKDDPELYILVQNHMIHGPCEILRPASPCMKEGKCSRFYPKKFQATTLTDGDGYPVYHRRNTGRTITKNGIIIDNRCIVPYNPKLLKKYQAHINIEWCNQSTSIKYLFKYINKGYDRVTTVMVHDDNETVSYANTPNDEIKEYLDCRYISPCESAWRIFGFPIHGRKSSVERLQFHLPGQHIVLYQDHDDIDDLLSNPSISESKFIAWMNTNQVFVEGKNLTYSEFVTKFVYHQKQRCWQLRKKGYTIGRLQWVPPTTGELFYLRMMLTVCRGPISFEDIRTVNSVEYSTYRKASKDWGSAPYLRNLFVLLLLTGTMNKPEEVWEKTWHWLSDDIVYSHRRSSNTPGLHIDDSNLMNLVLLEVEKLLPANQRSLKDYSMPYPENANLLTHANNHLILSELNFNNEELRSEFLNLFSQMTTKIYNQIIQAFNKNEGGMFFLYGYGGTGKTFIWKTLASSLRAGNKIVIMVASSGIASLLFPGGKTAHSKLKIHVPIFEDSTCNIHQGTQLAELLNEASLIIWDEAPMAHKFYFEALDRSLRDVIKAKSNSDKIFGGKVMLFGEDFRQILPIIPRGSRSDIVNSTINSSYLWNHCHVLTLSKNMRLEANTDATDKEETAAFAKWILNIGDGIVGQQNDGYGSIEIPKDLLITEYDDPLYAIVNSTFPNLSHHHTNPEYFQTRAILASTNKIVQEVNDYILIDTSDDYVDKSETLKSSHFQSLTTEFLNSLTTPDLPNHNIKIKIGSPIMLLRNLDQTQGLCNDTRLIVTNLAKHVIATDIISGKNIGQNVYIPRMSMSPSQSPWPFKL</sequence>
<dbReference type="GO" id="GO:0000723">
    <property type="term" value="P:telomere maintenance"/>
    <property type="evidence" value="ECO:0007669"/>
    <property type="project" value="InterPro"/>
</dbReference>
<dbReference type="EC" id="5.6.2.3" evidence="1"/>
<dbReference type="Pfam" id="PF21530">
    <property type="entry name" value="Pif1_2B_dom"/>
    <property type="match status" value="1"/>
</dbReference>
<dbReference type="SUPFAM" id="SSF52540">
    <property type="entry name" value="P-loop containing nucleoside triphosphate hydrolases"/>
    <property type="match status" value="2"/>
</dbReference>